<evidence type="ECO:0000259" key="1">
    <source>
        <dbReference type="SMART" id="SM00858"/>
    </source>
</evidence>
<accession>A0ABT1NNR3</accession>
<organism evidence="2 3">
    <name type="scientific">Arthrobacter jinronghuae</name>
    <dbReference type="NCBI Taxonomy" id="2964609"/>
    <lineage>
        <taxon>Bacteria</taxon>
        <taxon>Bacillati</taxon>
        <taxon>Actinomycetota</taxon>
        <taxon>Actinomycetes</taxon>
        <taxon>Micrococcales</taxon>
        <taxon>Micrococcaceae</taxon>
        <taxon>Arthrobacter</taxon>
    </lineage>
</organism>
<dbReference type="CDD" id="cd11614">
    <property type="entry name" value="SAF_CpaB_FlgA_like"/>
    <property type="match status" value="1"/>
</dbReference>
<keyword evidence="3" id="KW-1185">Reference proteome</keyword>
<sequence>MPFRRLSAKVSPATAAYRGQPSVSGSSFSRMRRFIVRHRRLLAALACCAAVGSAVEALVPAAAERTTIVSASRDLPAGTVLESGTLETVRLPAEAVPPGAHGQPDALVGRRLATPLLRGSPVTDISLAGPGLLAGAPPGSVAVPLRPADPSVLGLLGPGQLVNVIAGADAAWTGGEPGQTAQDGSTAVVLASSVPVLWVSGGEPTGDGWPGNGGGEGLVVVAADRENAARLTAASGNDGIYLVLTDG</sequence>
<proteinExistence type="predicted"/>
<reference evidence="2 3" key="1">
    <citation type="submission" date="2022-07" db="EMBL/GenBank/DDBJ databases">
        <title>Novel species in genus Arthrobacter.</title>
        <authorList>
            <person name="Liu Y."/>
        </authorList>
    </citation>
    <scope>NUCLEOTIDE SEQUENCE [LARGE SCALE GENOMIC DNA]</scope>
    <source>
        <strain evidence="3">zg-Y859</strain>
    </source>
</reference>
<gene>
    <name evidence="2" type="ORF">NNX28_05315</name>
</gene>
<dbReference type="Proteomes" id="UP001206924">
    <property type="component" value="Unassembled WGS sequence"/>
</dbReference>
<dbReference type="Pfam" id="PF08666">
    <property type="entry name" value="SAF"/>
    <property type="match status" value="1"/>
</dbReference>
<evidence type="ECO:0000313" key="3">
    <source>
        <dbReference type="Proteomes" id="UP001206924"/>
    </source>
</evidence>
<dbReference type="InterPro" id="IPR013974">
    <property type="entry name" value="SAF"/>
</dbReference>
<feature type="domain" description="SAF" evidence="1">
    <location>
        <begin position="66"/>
        <end position="128"/>
    </location>
</feature>
<name>A0ABT1NNR3_9MICC</name>
<dbReference type="RefSeq" id="WP_255865057.1">
    <property type="nucleotide sequence ID" value="NZ_CP104263.1"/>
</dbReference>
<dbReference type="EMBL" id="JANFLP010000006">
    <property type="protein sequence ID" value="MCQ1949348.1"/>
    <property type="molecule type" value="Genomic_DNA"/>
</dbReference>
<dbReference type="SMART" id="SM00858">
    <property type="entry name" value="SAF"/>
    <property type="match status" value="1"/>
</dbReference>
<protein>
    <submittedName>
        <fullName evidence="2">RcpC/CpaB family pilus assembly protein</fullName>
    </submittedName>
</protein>
<evidence type="ECO:0000313" key="2">
    <source>
        <dbReference type="EMBL" id="MCQ1949348.1"/>
    </source>
</evidence>
<comment type="caution">
    <text evidence="2">The sequence shown here is derived from an EMBL/GenBank/DDBJ whole genome shotgun (WGS) entry which is preliminary data.</text>
</comment>